<name>A0ABT5J0T8_9NEIS</name>
<gene>
    <name evidence="2" type="ORF">PQU95_14410</name>
</gene>
<accession>A0ABT5J0T8</accession>
<organism evidence="2 3">
    <name type="scientific">Vogesella aquatica</name>
    <dbReference type="NCBI Taxonomy" id="2984206"/>
    <lineage>
        <taxon>Bacteria</taxon>
        <taxon>Pseudomonadati</taxon>
        <taxon>Pseudomonadota</taxon>
        <taxon>Betaproteobacteria</taxon>
        <taxon>Neisseriales</taxon>
        <taxon>Chromobacteriaceae</taxon>
        <taxon>Vogesella</taxon>
    </lineage>
</organism>
<evidence type="ECO:0000256" key="1">
    <source>
        <dbReference type="SAM" id="MobiDB-lite"/>
    </source>
</evidence>
<comment type="caution">
    <text evidence="2">The sequence shown here is derived from an EMBL/GenBank/DDBJ whole genome shotgun (WGS) entry which is preliminary data.</text>
</comment>
<dbReference type="Pfam" id="PF11306">
    <property type="entry name" value="DUF3108"/>
    <property type="match status" value="1"/>
</dbReference>
<feature type="region of interest" description="Disordered" evidence="1">
    <location>
        <begin position="60"/>
        <end position="113"/>
    </location>
</feature>
<protein>
    <submittedName>
        <fullName evidence="2">DUF3108 domain-containing protein</fullName>
    </submittedName>
</protein>
<reference evidence="2 3" key="1">
    <citation type="submission" date="2023-01" db="EMBL/GenBank/DDBJ databases">
        <title>Novel species of the genus Vogesella isolated from rivers.</title>
        <authorList>
            <person name="Lu H."/>
        </authorList>
    </citation>
    <scope>NUCLEOTIDE SEQUENCE [LARGE SCALE GENOMIC DNA]</scope>
    <source>
        <strain evidence="2 3">DC21W</strain>
    </source>
</reference>
<dbReference type="EMBL" id="JAQQLF010000019">
    <property type="protein sequence ID" value="MDC7718402.1"/>
    <property type="molecule type" value="Genomic_DNA"/>
</dbReference>
<evidence type="ECO:0000313" key="3">
    <source>
        <dbReference type="Proteomes" id="UP001219956"/>
    </source>
</evidence>
<dbReference type="InterPro" id="IPR021457">
    <property type="entry name" value="DUF3108"/>
</dbReference>
<evidence type="ECO:0000313" key="2">
    <source>
        <dbReference type="EMBL" id="MDC7718402.1"/>
    </source>
</evidence>
<dbReference type="RefSeq" id="WP_272752644.1">
    <property type="nucleotide sequence ID" value="NZ_JAQQLF010000019.1"/>
</dbReference>
<keyword evidence="3" id="KW-1185">Reference proteome</keyword>
<proteinExistence type="predicted"/>
<sequence>MTRWRKPAASLMAVAFILSLLAHILALGSGLVSFDSIDMPEDPALRQLSATLQDMQLDIPKPPALSAPRIPGTLGVPRGEASQPVADKPKPKHKKAAASPAKTKPRHAASAVAAVPPVPEQQVAQAEASVPMAKAANVAKPAASAPLAEVASKPADKADADNEKVVKPDERITRFPAAARMQYGLYLSGVLLGSGEMRWQRNGGNYSLITDVTPVVGPKLRYETVGSITPQGLRPENFKATRNGEPREYARFDWAAATLAYGDKEHKTEPLQRGAQDWLSLGVQLALHGKKLSDAPIQITTGKKVYRMALRPEGETDFDTGAGAIRAVVVRVRDEGELTEFWLAPDFANIPVRILRADKDKRIELRANLIELDGDTVWKQPPRQPRQQNESKR</sequence>
<feature type="compositionally biased region" description="Low complexity" evidence="1">
    <location>
        <begin position="97"/>
        <end position="113"/>
    </location>
</feature>
<dbReference type="Proteomes" id="UP001219956">
    <property type="component" value="Unassembled WGS sequence"/>
</dbReference>